<evidence type="ECO:0000256" key="1">
    <source>
        <dbReference type="ARBA" id="ARBA00011975"/>
    </source>
</evidence>
<keyword evidence="3" id="KW-0808">Transferase</keyword>
<dbReference type="GO" id="GO:0044027">
    <property type="term" value="P:negative regulation of gene expression via chromosomal CpG island methylation"/>
    <property type="evidence" value="ECO:0007669"/>
    <property type="project" value="TreeGrafter"/>
</dbReference>
<gene>
    <name evidence="7" type="ORF">VZ94_00980</name>
</gene>
<dbReference type="Gene3D" id="3.90.120.10">
    <property type="entry name" value="DNA Methylase, subunit A, domain 2"/>
    <property type="match status" value="1"/>
</dbReference>
<evidence type="ECO:0000313" key="8">
    <source>
        <dbReference type="Proteomes" id="UP000033684"/>
    </source>
</evidence>
<proteinExistence type="predicted"/>
<dbReference type="Proteomes" id="UP000033684">
    <property type="component" value="Unassembled WGS sequence"/>
</dbReference>
<dbReference type="InterPro" id="IPR001525">
    <property type="entry name" value="C5_MeTfrase"/>
</dbReference>
<dbReference type="AlphaFoldDB" id="A0A0F3IQY4"/>
<evidence type="ECO:0000313" key="7">
    <source>
        <dbReference type="EMBL" id="KJV08019.1"/>
    </source>
</evidence>
<evidence type="ECO:0000256" key="3">
    <source>
        <dbReference type="ARBA" id="ARBA00022679"/>
    </source>
</evidence>
<dbReference type="PANTHER" id="PTHR10629">
    <property type="entry name" value="CYTOSINE-SPECIFIC METHYLTRANSFERASE"/>
    <property type="match status" value="1"/>
</dbReference>
<comment type="caution">
    <text evidence="7">The sequence shown here is derived from an EMBL/GenBank/DDBJ whole genome shotgun (WGS) entry which is preliminary data.</text>
</comment>
<name>A0A0F3IQY4_9GAMM</name>
<dbReference type="Gene3D" id="3.40.50.150">
    <property type="entry name" value="Vaccinia Virus protein VP39"/>
    <property type="match status" value="1"/>
</dbReference>
<protein>
    <recommendedName>
        <fullName evidence="1">DNA (cytosine-5-)-methyltransferase</fullName>
        <ecNumber evidence="1">2.1.1.37</ecNumber>
    </recommendedName>
</protein>
<evidence type="ECO:0000256" key="2">
    <source>
        <dbReference type="ARBA" id="ARBA00022603"/>
    </source>
</evidence>
<keyword evidence="8" id="KW-1185">Reference proteome</keyword>
<dbReference type="PANTHER" id="PTHR10629:SF52">
    <property type="entry name" value="DNA (CYTOSINE-5)-METHYLTRANSFERASE 1"/>
    <property type="match status" value="1"/>
</dbReference>
<comment type="catalytic activity">
    <reaction evidence="6">
        <text>a 2'-deoxycytidine in DNA + S-adenosyl-L-methionine = a 5-methyl-2'-deoxycytidine in DNA + S-adenosyl-L-homocysteine + H(+)</text>
        <dbReference type="Rhea" id="RHEA:13681"/>
        <dbReference type="Rhea" id="RHEA-COMP:11369"/>
        <dbReference type="Rhea" id="RHEA-COMP:11370"/>
        <dbReference type="ChEBI" id="CHEBI:15378"/>
        <dbReference type="ChEBI" id="CHEBI:57856"/>
        <dbReference type="ChEBI" id="CHEBI:59789"/>
        <dbReference type="ChEBI" id="CHEBI:85452"/>
        <dbReference type="ChEBI" id="CHEBI:85454"/>
        <dbReference type="EC" id="2.1.1.37"/>
    </reaction>
</comment>
<evidence type="ECO:0000256" key="6">
    <source>
        <dbReference type="ARBA" id="ARBA00047422"/>
    </source>
</evidence>
<dbReference type="InterPro" id="IPR029063">
    <property type="entry name" value="SAM-dependent_MTases_sf"/>
</dbReference>
<evidence type="ECO:0000256" key="4">
    <source>
        <dbReference type="ARBA" id="ARBA00022691"/>
    </source>
</evidence>
<dbReference type="EC" id="2.1.1.37" evidence="1"/>
<keyword evidence="5" id="KW-0680">Restriction system</keyword>
<dbReference type="GO" id="GO:0003886">
    <property type="term" value="F:DNA (cytosine-5-)-methyltransferase activity"/>
    <property type="evidence" value="ECO:0007669"/>
    <property type="project" value="UniProtKB-EC"/>
</dbReference>
<keyword evidence="2" id="KW-0489">Methyltransferase</keyword>
<dbReference type="EMBL" id="LAJX01000007">
    <property type="protein sequence ID" value="KJV08019.1"/>
    <property type="molecule type" value="Genomic_DNA"/>
</dbReference>
<evidence type="ECO:0000256" key="5">
    <source>
        <dbReference type="ARBA" id="ARBA00022747"/>
    </source>
</evidence>
<organism evidence="7 8">
    <name type="scientific">Methylocucumis oryzae</name>
    <dbReference type="NCBI Taxonomy" id="1632867"/>
    <lineage>
        <taxon>Bacteria</taxon>
        <taxon>Pseudomonadati</taxon>
        <taxon>Pseudomonadota</taxon>
        <taxon>Gammaproteobacteria</taxon>
        <taxon>Methylococcales</taxon>
        <taxon>Methylococcaceae</taxon>
        <taxon>Methylocucumis</taxon>
    </lineage>
</organism>
<dbReference type="InterPro" id="IPR050390">
    <property type="entry name" value="C5-Methyltransferase"/>
</dbReference>
<dbReference type="SUPFAM" id="SSF53335">
    <property type="entry name" value="S-adenosyl-L-methionine-dependent methyltransferases"/>
    <property type="match status" value="1"/>
</dbReference>
<sequence length="228" mass="25187">MKKMAGLRNLSQPKNGWGTEGCAVGDNGMLEWAVLDAQWFGVPQRRKRVFAVVDFGNWASRPPILLERRSLRGNFKSSVEKTPSITKRVSTDFEKLYAVQGHIIRHNPKNGGDGLGIRDDVYPTLTTHIKHAVAFRACGQDGFTPSYISPPILASDGGGAGVPAVMHNSVVRYLTVTECARLMGFSDDYLTVEFNGKQPSKRQQYMALGNSMAVPVMKYVGERIKEII</sequence>
<keyword evidence="4" id="KW-0949">S-adenosyl-L-methionine</keyword>
<dbReference type="GO" id="GO:0032259">
    <property type="term" value="P:methylation"/>
    <property type="evidence" value="ECO:0007669"/>
    <property type="project" value="UniProtKB-KW"/>
</dbReference>
<dbReference type="Pfam" id="PF00145">
    <property type="entry name" value="DNA_methylase"/>
    <property type="match status" value="1"/>
</dbReference>
<reference evidence="7 8" key="2">
    <citation type="journal article" date="2016" name="Microb. Ecol.">
        <title>Genome Characteristics of a Novel Type I Methanotroph (Sn10-6) Isolated from a Flooded Indian Rice Field.</title>
        <authorList>
            <person name="Rahalkar M.C."/>
            <person name="Pandit P.S."/>
            <person name="Dhakephalkar P.K."/>
            <person name="Pore S."/>
            <person name="Arora P."/>
            <person name="Kapse N."/>
        </authorList>
    </citation>
    <scope>NUCLEOTIDE SEQUENCE [LARGE SCALE GENOMIC DNA]</scope>
    <source>
        <strain evidence="7 8">Sn10-6</strain>
    </source>
</reference>
<accession>A0A0F3IQY4</accession>
<dbReference type="GO" id="GO:0009307">
    <property type="term" value="P:DNA restriction-modification system"/>
    <property type="evidence" value="ECO:0007669"/>
    <property type="project" value="UniProtKB-KW"/>
</dbReference>
<reference evidence="8" key="1">
    <citation type="submission" date="2015-03" db="EMBL/GenBank/DDBJ databases">
        <title>Draft genome sequence of a novel methanotroph (Sn10-6) isolated from flooded ricefield rhizosphere in India.</title>
        <authorList>
            <person name="Pandit P.S."/>
            <person name="Pore S.D."/>
            <person name="Arora P."/>
            <person name="Kapse N.G."/>
            <person name="Dhakephalkar P.K."/>
            <person name="Rahalkar M.C."/>
        </authorList>
    </citation>
    <scope>NUCLEOTIDE SEQUENCE [LARGE SCALE GENOMIC DNA]</scope>
    <source>
        <strain evidence="8">Sn10-6</strain>
    </source>
</reference>
<dbReference type="GO" id="GO:0003677">
    <property type="term" value="F:DNA binding"/>
    <property type="evidence" value="ECO:0007669"/>
    <property type="project" value="TreeGrafter"/>
</dbReference>